<name>A0A7S2VVW0_9EUKA</name>
<gene>
    <name evidence="2" type="ORF">NSPH01132_LOCUS1357</name>
</gene>
<feature type="transmembrane region" description="Helical" evidence="1">
    <location>
        <begin position="29"/>
        <end position="45"/>
    </location>
</feature>
<keyword evidence="1" id="KW-1133">Transmembrane helix</keyword>
<evidence type="ECO:0008006" key="3">
    <source>
        <dbReference type="Google" id="ProtNLM"/>
    </source>
</evidence>
<feature type="transmembrane region" description="Helical" evidence="1">
    <location>
        <begin position="74"/>
        <end position="97"/>
    </location>
</feature>
<dbReference type="EMBL" id="HBHC01002260">
    <property type="protein sequence ID" value="CAD9651917.1"/>
    <property type="molecule type" value="Transcribed_RNA"/>
</dbReference>
<protein>
    <recommendedName>
        <fullName evidence="3">Glycosyltransferase family 25 protein</fullName>
    </recommendedName>
</protein>
<reference evidence="2" key="1">
    <citation type="submission" date="2021-01" db="EMBL/GenBank/DDBJ databases">
        <authorList>
            <person name="Corre E."/>
            <person name="Pelletier E."/>
            <person name="Niang G."/>
            <person name="Scheremetjew M."/>
            <person name="Finn R."/>
            <person name="Kale V."/>
            <person name="Holt S."/>
            <person name="Cochrane G."/>
            <person name="Meng A."/>
            <person name="Brown T."/>
            <person name="Cohen L."/>
        </authorList>
    </citation>
    <scope>NUCLEOTIDE SEQUENCE</scope>
    <source>
        <strain evidence="2">BC52</strain>
    </source>
</reference>
<accession>A0A7S2VVW0</accession>
<evidence type="ECO:0000256" key="1">
    <source>
        <dbReference type="SAM" id="Phobius"/>
    </source>
</evidence>
<feature type="transmembrane region" description="Helical" evidence="1">
    <location>
        <begin position="7"/>
        <end position="23"/>
    </location>
</feature>
<sequence>MHHIFNGIGLLVTLSVILTALTGRPRNYVTFRLCLCWFCIIEWMMELSRQPLLVAPQNLLASIKHEYKWLVPDIIRICLTCTAFTWGVVSVVFVVPYEAMNPATTKLLISCSLLILCVLLAWRRGSLRDKLCILRSMRILSIWILAWTGISWVEDKVNISGRVVSHMFPPNPDLRVCTVYVATFDSSPRLTDLVPAMREHVRQMDGAEWFVYNGTKMPQQVQKRTSNPIILDLIGKGYIDNRAFEKIPCGGRGPEGGMCLRPNARFDRRIPNLGAAMGHVHILERFVKDHIDDKNCVALVLEDDAILKDDFAVTLKEELPKIPSGWDFLSLEGSKRVCEGGVWQSEGINLWHPIKASEHYAFSPPSAWSGIYTGGYLVTTKGAMRILQNLPMTSNIDTWINVLAFYNRLTLSVRCPGLVTQGSAMRDLEIPSLTARGGPKFDKGSWIPLLGTPPASTNVPNYRNLHPGIENSSNLTSKLVADHPKIETRSIDPRDDFVLPVGS</sequence>
<evidence type="ECO:0000313" key="2">
    <source>
        <dbReference type="EMBL" id="CAD9651917.1"/>
    </source>
</evidence>
<keyword evidence="1" id="KW-0472">Membrane</keyword>
<keyword evidence="1" id="KW-0812">Transmembrane</keyword>
<proteinExistence type="predicted"/>
<organism evidence="2">
    <name type="scientific">Norrisiella sphaerica</name>
    <dbReference type="NCBI Taxonomy" id="552664"/>
    <lineage>
        <taxon>Eukaryota</taxon>
        <taxon>Sar</taxon>
        <taxon>Rhizaria</taxon>
        <taxon>Cercozoa</taxon>
        <taxon>Chlorarachniophyceae</taxon>
        <taxon>Norrisiella</taxon>
    </lineage>
</organism>
<dbReference type="AlphaFoldDB" id="A0A7S2VVW0"/>
<feature type="transmembrane region" description="Helical" evidence="1">
    <location>
        <begin position="103"/>
        <end position="122"/>
    </location>
</feature>